<dbReference type="EMBL" id="CAIF01000076">
    <property type="protein sequence ID" value="CCH43379.1"/>
    <property type="molecule type" value="Genomic_DNA"/>
</dbReference>
<dbReference type="InParanoid" id="K0KPQ6"/>
<sequence>MIKLKLTSKQQQNQTKSITANTAAKPTATKAAASETIANKTNTAQISTNSTSTKLIISKPSQQTKTNTKLNNLKLHPKPPSIHSTS</sequence>
<protein>
    <submittedName>
        <fullName evidence="2">Uncharacterized protein</fullName>
    </submittedName>
</protein>
<feature type="compositionally biased region" description="Low complexity" evidence="1">
    <location>
        <begin position="64"/>
        <end position="74"/>
    </location>
</feature>
<feature type="region of interest" description="Disordered" evidence="1">
    <location>
        <begin position="44"/>
        <end position="86"/>
    </location>
</feature>
<dbReference type="Proteomes" id="UP000009328">
    <property type="component" value="Unassembled WGS sequence"/>
</dbReference>
<feature type="compositionally biased region" description="Polar residues" evidence="1">
    <location>
        <begin position="7"/>
        <end position="18"/>
    </location>
</feature>
<feature type="region of interest" description="Disordered" evidence="1">
    <location>
        <begin position="1"/>
        <end position="26"/>
    </location>
</feature>
<dbReference type="AlphaFoldDB" id="K0KPQ6"/>
<proteinExistence type="predicted"/>
<organism evidence="2 3">
    <name type="scientific">Wickerhamomyces ciferrii (strain ATCC 14091 / BCRC 22168 / CBS 111 / JCM 3599 / NBRC 0793 / NRRL Y-1031 F-60-10)</name>
    <name type="common">Yeast</name>
    <name type="synonym">Pichia ciferrii</name>
    <dbReference type="NCBI Taxonomy" id="1206466"/>
    <lineage>
        <taxon>Eukaryota</taxon>
        <taxon>Fungi</taxon>
        <taxon>Dikarya</taxon>
        <taxon>Ascomycota</taxon>
        <taxon>Saccharomycotina</taxon>
        <taxon>Saccharomycetes</taxon>
        <taxon>Phaffomycetales</taxon>
        <taxon>Wickerhamomycetaceae</taxon>
        <taxon>Wickerhamomyces</taxon>
    </lineage>
</organism>
<evidence type="ECO:0000313" key="3">
    <source>
        <dbReference type="Proteomes" id="UP000009328"/>
    </source>
</evidence>
<feature type="compositionally biased region" description="Polar residues" evidence="1">
    <location>
        <begin position="44"/>
        <end position="63"/>
    </location>
</feature>
<accession>K0KPQ6</accession>
<gene>
    <name evidence="2" type="ORF">BN7_2927</name>
</gene>
<dbReference type="HOGENOM" id="CLU_2499617_0_0_1"/>
<name>K0KPQ6_WICCF</name>
<reference evidence="2 3" key="1">
    <citation type="journal article" date="2012" name="Eukaryot. Cell">
        <title>Draft genome sequence of Wickerhamomyces ciferrii NRRL Y-1031 F-60-10.</title>
        <authorList>
            <person name="Schneider J."/>
            <person name="Andrea H."/>
            <person name="Blom J."/>
            <person name="Jaenicke S."/>
            <person name="Ruckert C."/>
            <person name="Schorsch C."/>
            <person name="Szczepanowski R."/>
            <person name="Farwick M."/>
            <person name="Goesmann A."/>
            <person name="Puhler A."/>
            <person name="Schaffer S."/>
            <person name="Tauch A."/>
            <person name="Kohler T."/>
            <person name="Brinkrolf K."/>
        </authorList>
    </citation>
    <scope>NUCLEOTIDE SEQUENCE [LARGE SCALE GENOMIC DNA]</scope>
    <source>
        <strain evidence="3">ATCC 14091 / BCRC 22168 / CBS 111 / JCM 3599 / NBRC 0793 / NRRL Y-1031 F-60-10</strain>
    </source>
</reference>
<evidence type="ECO:0000313" key="2">
    <source>
        <dbReference type="EMBL" id="CCH43379.1"/>
    </source>
</evidence>
<evidence type="ECO:0000256" key="1">
    <source>
        <dbReference type="SAM" id="MobiDB-lite"/>
    </source>
</evidence>
<keyword evidence="3" id="KW-1185">Reference proteome</keyword>
<comment type="caution">
    <text evidence="2">The sequence shown here is derived from an EMBL/GenBank/DDBJ whole genome shotgun (WGS) entry which is preliminary data.</text>
</comment>